<dbReference type="SUPFAM" id="SSF81338">
    <property type="entry name" value="Aquaporin-like"/>
    <property type="match status" value="2"/>
</dbReference>
<feature type="transmembrane region" description="Helical" evidence="8">
    <location>
        <begin position="425"/>
        <end position="445"/>
    </location>
</feature>
<evidence type="ECO:0000256" key="4">
    <source>
        <dbReference type="ARBA" id="ARBA00022692"/>
    </source>
</evidence>
<dbReference type="InterPro" id="IPR000425">
    <property type="entry name" value="MIP"/>
</dbReference>
<evidence type="ECO:0000256" key="7">
    <source>
        <dbReference type="SAM" id="MobiDB-lite"/>
    </source>
</evidence>
<keyword evidence="5 8" id="KW-1133">Transmembrane helix</keyword>
<dbReference type="GO" id="GO:0005886">
    <property type="term" value="C:plasma membrane"/>
    <property type="evidence" value="ECO:0007669"/>
    <property type="project" value="TreeGrafter"/>
</dbReference>
<accession>A0AAD9MLU4</accession>
<keyword evidence="3" id="KW-0813">Transport</keyword>
<evidence type="ECO:0000256" key="5">
    <source>
        <dbReference type="ARBA" id="ARBA00022989"/>
    </source>
</evidence>
<evidence type="ECO:0000256" key="6">
    <source>
        <dbReference type="ARBA" id="ARBA00023136"/>
    </source>
</evidence>
<dbReference type="GO" id="GO:0015254">
    <property type="term" value="F:glycerol channel activity"/>
    <property type="evidence" value="ECO:0007669"/>
    <property type="project" value="TreeGrafter"/>
</dbReference>
<evidence type="ECO:0000256" key="2">
    <source>
        <dbReference type="ARBA" id="ARBA00006175"/>
    </source>
</evidence>
<dbReference type="GO" id="GO:0015250">
    <property type="term" value="F:water channel activity"/>
    <property type="evidence" value="ECO:0007669"/>
    <property type="project" value="TreeGrafter"/>
</dbReference>
<dbReference type="AlphaFoldDB" id="A0AAD9MLU4"/>
<dbReference type="Proteomes" id="UP001255856">
    <property type="component" value="Unassembled WGS sequence"/>
</dbReference>
<evidence type="ECO:0000256" key="8">
    <source>
        <dbReference type="SAM" id="Phobius"/>
    </source>
</evidence>
<gene>
    <name evidence="9" type="ORF">QBZ16_003533</name>
</gene>
<sequence length="466" mass="50738">MAEQIATAALIPSTGAYSLGAKCASEAIGTCLVGNRMGWGFVAFGFGMSFGVIITMFNYISAHLNPASCLALLVLGDIDGKTFVCLALSEFAGAFGGAILVWLHFLPHFKTIPEPPSKSDDELLLRSRDAISPEALSIASYNTRGEDQRRRRRPAKVILSGAVKDVQYFLSNTKAHPEDHDELLKVAFGGPTGLYERSPTLAEEAVDPTVPRGPLRRRSVQVADVHRRIKDMELAEFQQMLRVPQVGAGRPLPPSKYHNEVSLEVPPPEPKRSHAPAGALPDETKVSRSKPSIIEHTLRFLDHPPEPRAPGKGAAPKTAHEVEDDLTPAERLLEARRARADALFQAAIVADQNAKLSIFATRPAIWSPFFNALCEFMCTIALILLYLLLVFRGNQLYEPARGLWRATVGLWAGFLIFLLGSSEFYYGWIPVLADFAGGAIAALLFKAIQKLNHSDVPGATVMGPIA</sequence>
<feature type="transmembrane region" description="Helical" evidence="8">
    <location>
        <begin position="39"/>
        <end position="62"/>
    </location>
</feature>
<feature type="transmembrane region" description="Helical" evidence="8">
    <location>
        <begin position="83"/>
        <end position="105"/>
    </location>
</feature>
<comment type="similarity">
    <text evidence="2">Belongs to the MIP/aquaporin (TC 1.A.8) family.</text>
</comment>
<evidence type="ECO:0000256" key="3">
    <source>
        <dbReference type="ARBA" id="ARBA00022448"/>
    </source>
</evidence>
<dbReference type="PANTHER" id="PTHR43829:SF9">
    <property type="entry name" value="AQUAPORIN-9"/>
    <property type="match status" value="1"/>
</dbReference>
<organism evidence="9 10">
    <name type="scientific">Prototheca wickerhamii</name>
    <dbReference type="NCBI Taxonomy" id="3111"/>
    <lineage>
        <taxon>Eukaryota</taxon>
        <taxon>Viridiplantae</taxon>
        <taxon>Chlorophyta</taxon>
        <taxon>core chlorophytes</taxon>
        <taxon>Trebouxiophyceae</taxon>
        <taxon>Chlorellales</taxon>
        <taxon>Chlorellaceae</taxon>
        <taxon>Prototheca</taxon>
    </lineage>
</organism>
<keyword evidence="4 8" id="KW-0812">Transmembrane</keyword>
<dbReference type="InterPro" id="IPR050363">
    <property type="entry name" value="MIP/Aquaporin"/>
</dbReference>
<dbReference type="InterPro" id="IPR023271">
    <property type="entry name" value="Aquaporin-like"/>
</dbReference>
<reference evidence="9" key="1">
    <citation type="submission" date="2021-01" db="EMBL/GenBank/DDBJ databases">
        <authorList>
            <person name="Eckstrom K.M.E."/>
        </authorList>
    </citation>
    <scope>NUCLEOTIDE SEQUENCE</scope>
    <source>
        <strain evidence="9">UVCC 0001</strain>
    </source>
</reference>
<name>A0AAD9MLU4_PROWI</name>
<feature type="transmembrane region" description="Helical" evidence="8">
    <location>
        <begin position="369"/>
        <end position="391"/>
    </location>
</feature>
<feature type="region of interest" description="Disordered" evidence="7">
    <location>
        <begin position="261"/>
        <end position="288"/>
    </location>
</feature>
<comment type="subcellular location">
    <subcellularLocation>
        <location evidence="1">Membrane</location>
        <topology evidence="1">Multi-pass membrane protein</topology>
    </subcellularLocation>
</comment>
<feature type="transmembrane region" description="Helical" evidence="8">
    <location>
        <begin position="403"/>
        <end position="419"/>
    </location>
</feature>
<evidence type="ECO:0000313" key="10">
    <source>
        <dbReference type="Proteomes" id="UP001255856"/>
    </source>
</evidence>
<dbReference type="Gene3D" id="1.20.1080.10">
    <property type="entry name" value="Glycerol uptake facilitator protein"/>
    <property type="match status" value="2"/>
</dbReference>
<protein>
    <submittedName>
        <fullName evidence="9">Uncharacterized protein</fullName>
    </submittedName>
</protein>
<proteinExistence type="inferred from homology"/>
<evidence type="ECO:0000256" key="1">
    <source>
        <dbReference type="ARBA" id="ARBA00004141"/>
    </source>
</evidence>
<keyword evidence="6 8" id="KW-0472">Membrane</keyword>
<dbReference type="Pfam" id="PF00230">
    <property type="entry name" value="MIP"/>
    <property type="match status" value="1"/>
</dbReference>
<comment type="caution">
    <text evidence="9">The sequence shown here is derived from an EMBL/GenBank/DDBJ whole genome shotgun (WGS) entry which is preliminary data.</text>
</comment>
<dbReference type="EMBL" id="JASFZW010000004">
    <property type="protein sequence ID" value="KAK2078693.1"/>
    <property type="molecule type" value="Genomic_DNA"/>
</dbReference>
<keyword evidence="10" id="KW-1185">Reference proteome</keyword>
<dbReference type="PANTHER" id="PTHR43829">
    <property type="entry name" value="AQUAPORIN OR AQUAGLYCEROPORIN RELATED"/>
    <property type="match status" value="1"/>
</dbReference>
<evidence type="ECO:0000313" key="9">
    <source>
        <dbReference type="EMBL" id="KAK2078693.1"/>
    </source>
</evidence>
<feature type="region of interest" description="Disordered" evidence="7">
    <location>
        <begin position="301"/>
        <end position="323"/>
    </location>
</feature>